<sequence>MTTVLRLKETHRSGPAADISEHTYGRRVAIRKWFHNLYREKPDEQFDGDECISLEEAESLVMVPSFNLTSGQSTTESSRSTSPEKKQTHSHRDKIRELKVHLKVKLSHFKHRHARGVTEKVSAEKDAKNDADANKTEMEDLCVQNLFAEQDDVEKDLMDRKTKSSAHDGTDVLAETSISKTCEEHENEHTKGTAGQQLSDGTTAISLTPEGSCGTKRLSNDDRNTASIKRPCSSKAIGSSSSGESSEDTSDANQFEQSSVEKTPSAYLTKSPSSSESESAQHLQAAANSQTVVDSSIEPYETNSDSMESSDDFSSSEDTSSSDEFSTTEGDTAQHFEACMSPIASEKVYTIPTFRKKVGTLNVSNIVKSFREGTISQDQLIEMANKGVDGHGDLTFRNKEFYDDISHVSSSINANEKIDDKKARKELRSSMKNYFKPVENQKSGSVKFDRFSCLIVYERPVNASYSRTKEAASSSACEGTLRLNKRSQSPMQGQRGSGTKSILKVKSNLRAKEENKRADDCDRVGVDSFMDLFEHFEHKKQMEECMLPGVREGQLNNYFSENYFPEILEDITIATSANSEFSRSRKATESNIGRKLGAINCRMVHYICDQCDSPVTRHNTRSKAS</sequence>
<evidence type="ECO:0000313" key="2">
    <source>
        <dbReference type="EMBL" id="QLL32153.1"/>
    </source>
</evidence>
<feature type="region of interest" description="Disordered" evidence="1">
    <location>
        <begin position="68"/>
        <end position="94"/>
    </location>
</feature>
<feature type="compositionally biased region" description="Low complexity" evidence="1">
    <location>
        <begin position="69"/>
        <end position="81"/>
    </location>
</feature>
<organism evidence="2 3">
    <name type="scientific">Torulaspora globosa</name>
    <dbReference type="NCBI Taxonomy" id="48254"/>
    <lineage>
        <taxon>Eukaryota</taxon>
        <taxon>Fungi</taxon>
        <taxon>Dikarya</taxon>
        <taxon>Ascomycota</taxon>
        <taxon>Saccharomycotina</taxon>
        <taxon>Saccharomycetes</taxon>
        <taxon>Saccharomycetales</taxon>
        <taxon>Saccharomycetaceae</taxon>
        <taxon>Torulaspora</taxon>
    </lineage>
</organism>
<dbReference type="EMBL" id="CP059248">
    <property type="protein sequence ID" value="QLL32153.1"/>
    <property type="molecule type" value="Genomic_DNA"/>
</dbReference>
<keyword evidence="3" id="KW-1185">Reference proteome</keyword>
<evidence type="ECO:0000313" key="3">
    <source>
        <dbReference type="Proteomes" id="UP000515788"/>
    </source>
</evidence>
<feature type="compositionally biased region" description="Polar residues" evidence="1">
    <location>
        <begin position="280"/>
        <end position="294"/>
    </location>
</feature>
<name>A0A7G3ZF67_9SACH</name>
<feature type="region of interest" description="Disordered" evidence="1">
    <location>
        <begin position="116"/>
        <end position="136"/>
    </location>
</feature>
<reference evidence="2 3" key="1">
    <citation type="submission" date="2020-06" db="EMBL/GenBank/DDBJ databases">
        <title>The yeast mating-type switching endonuclease HO is a domesticated member of an unorthodox homing genetic element family.</title>
        <authorList>
            <person name="Coughlan A.Y."/>
            <person name="Lombardi L."/>
            <person name="Braun-Galleani S."/>
            <person name="Martos A.R."/>
            <person name="Galeote V."/>
            <person name="Bigey F."/>
            <person name="Dequin S."/>
            <person name="Byrne K.P."/>
            <person name="Wolfe K.H."/>
        </authorList>
    </citation>
    <scope>NUCLEOTIDE SEQUENCE [LARGE SCALE GENOMIC DNA]</scope>
    <source>
        <strain evidence="2 3">CBS764</strain>
    </source>
</reference>
<dbReference type="Proteomes" id="UP000515788">
    <property type="component" value="Chromosome 3"/>
</dbReference>
<dbReference type="GeneID" id="59325289"/>
<dbReference type="OrthoDB" id="4035955at2759"/>
<gene>
    <name evidence="2" type="ORF">HG536_0C03220</name>
</gene>
<feature type="compositionally biased region" description="Low complexity" evidence="1">
    <location>
        <begin position="233"/>
        <end position="244"/>
    </location>
</feature>
<feature type="region of interest" description="Disordered" evidence="1">
    <location>
        <begin position="182"/>
        <end position="330"/>
    </location>
</feature>
<feature type="compositionally biased region" description="Polar residues" evidence="1">
    <location>
        <begin position="193"/>
        <end position="206"/>
    </location>
</feature>
<dbReference type="RefSeq" id="XP_037138828.1">
    <property type="nucleotide sequence ID" value="XM_037282932.1"/>
</dbReference>
<protein>
    <submittedName>
        <fullName evidence="2">Uncharacterized protein</fullName>
    </submittedName>
</protein>
<evidence type="ECO:0000256" key="1">
    <source>
        <dbReference type="SAM" id="MobiDB-lite"/>
    </source>
</evidence>
<proteinExistence type="predicted"/>
<feature type="compositionally biased region" description="Polar residues" evidence="1">
    <location>
        <begin position="253"/>
        <end position="270"/>
    </location>
</feature>
<dbReference type="AlphaFoldDB" id="A0A7G3ZF67"/>
<dbReference type="KEGG" id="tgb:HG536_0C03220"/>
<feature type="compositionally biased region" description="Basic and acidic residues" evidence="1">
    <location>
        <begin position="182"/>
        <end position="191"/>
    </location>
</feature>
<accession>A0A7G3ZF67</accession>
<feature type="compositionally biased region" description="Low complexity" evidence="1">
    <location>
        <begin position="316"/>
        <end position="330"/>
    </location>
</feature>